<evidence type="ECO:0000313" key="3">
    <source>
        <dbReference type="EMBL" id="TPP48406.1"/>
    </source>
</evidence>
<comment type="caution">
    <text evidence="3">The sequence shown here is derived from an EMBL/GenBank/DDBJ whole genome shotgun (WGS) entry which is preliminary data.</text>
</comment>
<proteinExistence type="predicted"/>
<gene>
    <name evidence="3" type="ORF">CGC21_13780</name>
</gene>
<accession>A0A504XHK9</accession>
<protein>
    <submittedName>
        <fullName evidence="3">Uncharacterized protein</fullName>
    </submittedName>
</protein>
<dbReference type="InterPro" id="IPR038765">
    <property type="entry name" value="Papain-like_cys_pep_sf"/>
</dbReference>
<dbReference type="VEuPathDB" id="TriTrypDB:LDHU3_36.4130"/>
<dbReference type="VEuPathDB" id="TriTrypDB:LdBPK_362980.1"/>
<sequence length="1217" mass="133861">MSTVAELQAQLDALRARNAQEVEAAQATLAKLQQDLNYMQEDTEALEREEEELCKQFGKSRGTDTAFNDTASMGSAPSVQEHLQKWETALGELEQLCSVNRRLMDQDRIYGSGAALNDIHRATDDEATSDRGGARRPSSLVSFSPTATAVTPEAGMGVSAGSFHRLNRSGTSTAVTAPLPESRTGFGFTAYSGAPGTSTVTTLNFVQGGATALPGNAANDVTNRSAGSASVGQQQSKHTRQQVLEIRKARMSLFRSYEAENPDALTDLMQCSHFGAAAVALSYLLGGDANCKDRRRRVTLEDIFFATQSPLHMLHSGSPHLPIMTGIIREFLDVDNRFKGDYSLEAVHLDVSPTMGQVELGPNEVGDRQTRMQLPEFQRLITQDCEEETQAIRIVNYDPYVLEQAMLVDAFEDEDELNSPLATSVLGPNPHHMERQYSPRNEGAYAAVVDVRNAVQLMVTIAEGVVNDSLHVKLKEVPVASLFKAMMTAKEGHRARGFIRVFKKELNPEFTTDEIKTFWTPELRSGKVLGTTQLGTNAVAISHHISPHIVGVAWAMHLLAGVRPGTHGYGNGLPVSDIIRTMKLPAEVFVDGVLPLEQVYEYAAGYVQRSKRDVDVHLYPVLTKIFREDAVPTISVFDLESILINVKDANADPECPEHVMVIMYNACVAHNVLYIVEEPQWCVLAGYDQEMQTAVLIDAHPKTFSHTWSCPLDRLHKAMTGNGYLIFSKRSTNPVSRRVGAPATMAPTVESRLELVERQHELSSSWEGKTAFAVPKAFTFPSLPVMPTMVAMTCTRLGVPTTFDDVVQRLPFEISALVIRNLTLEIMHVCLTQYLRVVGLQDEVQVKAYHGESNADGFLTLQLPQLEELIQTSLDGNHVLLLHFDASRLLVNGASHPFGALGIVVGYDAGLGSVRVADANPNSFLREWSAPLLEVFESVLDSDVTRKHRTRGVLLVSRAAVAEGAAGPVFAPPCSRPFRLELLPVLNVFLVSPSPHFQGMSFAFSQLGYYYSPEEIFYEAYLKTMDDQRRRGSQAFAWRDVEVSLSIINKKIDASFMAEGCRKFLESRNGHQSGTQETISVQVLEDIDVDEELDELLEKSTRSSDTVLLLNYDVLRTHQLSNLGRSVATVKSYNKEKQLVELWDAEYAVFGLSFVVTKQQLIEMGDLENVGSSPYGFVQFKRVAAGAAPKKLGLMSAPSTLEEEAELEAAAAAAGVK</sequence>
<feature type="coiled-coil region" evidence="1">
    <location>
        <begin position="4"/>
        <end position="56"/>
    </location>
</feature>
<evidence type="ECO:0000313" key="4">
    <source>
        <dbReference type="Proteomes" id="UP000318447"/>
    </source>
</evidence>
<dbReference type="Proteomes" id="UP000318447">
    <property type="component" value="Unassembled WGS sequence"/>
</dbReference>
<dbReference type="VEuPathDB" id="TriTrypDB:LdBPK_362990.1"/>
<dbReference type="AlphaFoldDB" id="A0A504XHK9"/>
<dbReference type="VEuPathDB" id="TriTrypDB:LdCL_360036300"/>
<dbReference type="VEuPathDB" id="TriTrypDB:LdCL_360036200"/>
<evidence type="ECO:0000256" key="1">
    <source>
        <dbReference type="SAM" id="Coils"/>
    </source>
</evidence>
<dbReference type="EMBL" id="RHLC01000054">
    <property type="protein sequence ID" value="TPP48406.1"/>
    <property type="molecule type" value="Genomic_DNA"/>
</dbReference>
<name>A0A504XHK9_LEIDO</name>
<dbReference type="SUPFAM" id="SSF54001">
    <property type="entry name" value="Cysteine proteinases"/>
    <property type="match status" value="2"/>
</dbReference>
<organism evidence="3 4">
    <name type="scientific">Leishmania donovani</name>
    <dbReference type="NCBI Taxonomy" id="5661"/>
    <lineage>
        <taxon>Eukaryota</taxon>
        <taxon>Discoba</taxon>
        <taxon>Euglenozoa</taxon>
        <taxon>Kinetoplastea</taxon>
        <taxon>Metakinetoplastina</taxon>
        <taxon>Trypanosomatida</taxon>
        <taxon>Trypanosomatidae</taxon>
        <taxon>Leishmaniinae</taxon>
        <taxon>Leishmania</taxon>
    </lineage>
</organism>
<dbReference type="VEuPathDB" id="TriTrypDB:LDHU3_36.4140"/>
<keyword evidence="1" id="KW-0175">Coiled coil</keyword>
<feature type="region of interest" description="Disordered" evidence="2">
    <location>
        <begin position="121"/>
        <end position="146"/>
    </location>
</feature>
<evidence type="ECO:0000256" key="2">
    <source>
        <dbReference type="SAM" id="MobiDB-lite"/>
    </source>
</evidence>
<reference evidence="4" key="1">
    <citation type="submission" date="2019-02" db="EMBL/GenBank/DDBJ databases">
        <title>FDA dAtabase for Regulatory Grade micrObial Sequences (FDA-ARGOS): Supporting development and validation of Infectious Disease Dx tests.</title>
        <authorList>
            <person name="Duncan R."/>
            <person name="Fisher C."/>
            <person name="Tallon L."/>
            <person name="Sadzewicz L."/>
            <person name="Sengamalay N."/>
            <person name="Ott S."/>
            <person name="Godinez A."/>
            <person name="Nagaraj S."/>
            <person name="Vavikolanu K."/>
            <person name="Nadendla S."/>
            <person name="Aluvathingal J."/>
            <person name="Sichtig H."/>
        </authorList>
    </citation>
    <scope>NUCLEOTIDE SEQUENCE [LARGE SCALE GENOMIC DNA]</scope>
    <source>
        <strain evidence="4">FDAARGOS_361</strain>
    </source>
</reference>
<feature type="compositionally biased region" description="Basic and acidic residues" evidence="2">
    <location>
        <begin position="121"/>
        <end position="133"/>
    </location>
</feature>